<dbReference type="SUPFAM" id="SSF51905">
    <property type="entry name" value="FAD/NAD(P)-binding domain"/>
    <property type="match status" value="1"/>
</dbReference>
<feature type="binding site" evidence="5">
    <location>
        <position position="245"/>
    </location>
    <ligand>
        <name>FAD</name>
        <dbReference type="ChEBI" id="CHEBI:57692"/>
    </ligand>
</feature>
<evidence type="ECO:0000256" key="5">
    <source>
        <dbReference type="PIRSR" id="PIRSR601613-1"/>
    </source>
</evidence>
<accession>W9JB07</accession>
<evidence type="ECO:0000256" key="4">
    <source>
        <dbReference type="ARBA" id="ARBA00048448"/>
    </source>
</evidence>
<dbReference type="PRINTS" id="PR00757">
    <property type="entry name" value="AMINEOXDASEF"/>
</dbReference>
<feature type="binding site" evidence="5">
    <location>
        <position position="18"/>
    </location>
    <ligand>
        <name>FAD</name>
        <dbReference type="ChEBI" id="CHEBI:57692"/>
    </ligand>
</feature>
<dbReference type="InterPro" id="IPR036188">
    <property type="entry name" value="FAD/NAD-bd_sf"/>
</dbReference>
<dbReference type="InterPro" id="IPR001613">
    <property type="entry name" value="Flavin_amine_oxidase"/>
</dbReference>
<dbReference type="HOGENOM" id="CLU_004498_0_3_1"/>
<dbReference type="PANTHER" id="PTHR43563:SF14">
    <property type="entry name" value="AMINE OXIDASE"/>
    <property type="match status" value="1"/>
</dbReference>
<dbReference type="EMBL" id="JH717916">
    <property type="protein sequence ID" value="EWZ29056.1"/>
    <property type="molecule type" value="Genomic_DNA"/>
</dbReference>
<reference evidence="8" key="2">
    <citation type="submission" date="2012-06" db="EMBL/GenBank/DDBJ databases">
        <title>Annotation of the Genome Sequence of Fusarium oxysporum Fo47.</title>
        <authorList>
            <consortium name="The Broad Institute Genomics Platform"/>
            <person name="Ma L.-J."/>
            <person name="Corby-Kistler H."/>
            <person name="Broz K."/>
            <person name="Gale L.R."/>
            <person name="Jonkers W."/>
            <person name="O'Donnell K."/>
            <person name="Ploetz R."/>
            <person name="Steinberg C."/>
            <person name="Schwartz D.C."/>
            <person name="VanEtten H."/>
            <person name="Zhou S."/>
            <person name="Young S.K."/>
            <person name="Zeng Q."/>
            <person name="Gargeya S."/>
            <person name="Fitzgerald M."/>
            <person name="Abouelleil A."/>
            <person name="Alvarado L."/>
            <person name="Chapman S.B."/>
            <person name="Gainer-Dewar J."/>
            <person name="Goldberg J."/>
            <person name="Griggs A."/>
            <person name="Gujja S."/>
            <person name="Hansen M."/>
            <person name="Howarth C."/>
            <person name="Imamovic A."/>
            <person name="Ireland A."/>
            <person name="Larimer J."/>
            <person name="McCowan C."/>
            <person name="Murphy C."/>
            <person name="Pearson M."/>
            <person name="Poon T.W."/>
            <person name="Priest M."/>
            <person name="Roberts A."/>
            <person name="Saif S."/>
            <person name="Shea T."/>
            <person name="Sykes S."/>
            <person name="Wortman J."/>
            <person name="Nusbaum C."/>
            <person name="Birren B."/>
        </authorList>
    </citation>
    <scope>NUCLEOTIDE SEQUENCE</scope>
    <source>
        <strain evidence="8">Fo47</strain>
    </source>
</reference>
<feature type="binding site" evidence="5">
    <location>
        <position position="351"/>
    </location>
    <ligand>
        <name>substrate</name>
    </ligand>
</feature>
<feature type="binding site" evidence="5">
    <location>
        <position position="438"/>
    </location>
    <ligand>
        <name>FAD</name>
        <dbReference type="ChEBI" id="CHEBI:57692"/>
    </ligand>
</feature>
<dbReference type="AlphaFoldDB" id="W9JB07"/>
<keyword evidence="6" id="KW-0274">FAD</keyword>
<gene>
    <name evidence="8" type="ORF">FOZG_17345</name>
</gene>
<dbReference type="SUPFAM" id="SSF54373">
    <property type="entry name" value="FAD-linked reductases, C-terminal domain"/>
    <property type="match status" value="1"/>
</dbReference>
<reference evidence="8" key="1">
    <citation type="submission" date="2011-06" db="EMBL/GenBank/DDBJ databases">
        <title>The Genome Sequence of Fusarium oxysporum Fo47.</title>
        <authorList>
            <consortium name="The Broad Institute Genome Sequencing Platform"/>
            <person name="Ma L.-J."/>
            <person name="Gale L.R."/>
            <person name="Schwartz D.C."/>
            <person name="Zhou S."/>
            <person name="Corby-Kistler H."/>
            <person name="Young S.K."/>
            <person name="Zeng Q."/>
            <person name="Gargeya S."/>
            <person name="Fitzgerald M."/>
            <person name="Haas B."/>
            <person name="Abouelleil A."/>
            <person name="Alvarado L."/>
            <person name="Arachchi H.M."/>
            <person name="Berlin A."/>
            <person name="Brown A."/>
            <person name="Chapman S.B."/>
            <person name="Chen Z."/>
            <person name="Dunbar C."/>
            <person name="Freedman E."/>
            <person name="Gearin G."/>
            <person name="Gellesch M."/>
            <person name="Goldberg J."/>
            <person name="Griggs A."/>
            <person name="Gujja S."/>
            <person name="Heiman D."/>
            <person name="Howarth C."/>
            <person name="Larson L."/>
            <person name="Lui A."/>
            <person name="MacDonald P.J.P."/>
            <person name="Mehta T."/>
            <person name="Montmayeur A."/>
            <person name="Murphy C."/>
            <person name="Neiman D."/>
            <person name="Pearson M."/>
            <person name="Priest M."/>
            <person name="Roberts A."/>
            <person name="Saif S."/>
            <person name="Shea T."/>
            <person name="Shenoy N."/>
            <person name="Sisk P."/>
            <person name="Stolte C."/>
            <person name="Sykes S."/>
            <person name="Wortman J."/>
            <person name="Nusbaum C."/>
            <person name="Birren B."/>
        </authorList>
    </citation>
    <scope>NUCLEOTIDE SEQUENCE [LARGE SCALE GENOMIC DNA]</scope>
    <source>
        <strain evidence="8">Fo47</strain>
    </source>
</reference>
<sequence>MATNLYNPDVAVVGAGLSGLRAAREIQNSGLSCVVLESLDRVGGRTLSMPTKENGKAPVDLGAAWINDSSQTEMFALAQAFGFDLVKQRAEGTSIYQDELGNVTPTPYEMESVLSPEEIGKMDALTATINKFVERADSNNPRQGPDAAKLDSMTAMEFVDQECGGDRVAHSLMATVSGSLLGVSPDKISALQLVHYIKGGTGLTNAISELKNGGQYLRIQQGCQSFATCLAAQLSPGTIQVSSPVQRIRQSEDGCVVETTDGTRYNTKKIVISVPTSLYHKILFEPELPTAKRTLGESTKFGYYAKTILVFSSPWWQENGLSGCLSSEKGPISFARDSCAPKDGQYSFTCFHVAKQGQDWSELSAEERQRAVLEHFRTMFNVVVKDVPEPVQILEKEWAKDPWFGGASVPVMMPGVMTSDAGAAIRDAVGHIHFVGTETATEWMGYMEGAIRSGIRGGKEVIAALNQTV</sequence>
<dbReference type="PANTHER" id="PTHR43563">
    <property type="entry name" value="AMINE OXIDASE"/>
    <property type="match status" value="1"/>
</dbReference>
<dbReference type="Gene3D" id="3.50.50.60">
    <property type="entry name" value="FAD/NAD(P)-binding domain"/>
    <property type="match status" value="1"/>
</dbReference>
<dbReference type="Pfam" id="PF01593">
    <property type="entry name" value="Amino_oxidase"/>
    <property type="match status" value="1"/>
</dbReference>
<evidence type="ECO:0000256" key="1">
    <source>
        <dbReference type="ARBA" id="ARBA00001974"/>
    </source>
</evidence>
<protein>
    <recommendedName>
        <fullName evidence="6">Amine oxidase</fullName>
        <ecNumber evidence="6">1.4.3.-</ecNumber>
    </recommendedName>
</protein>
<organism evidence="8">
    <name type="scientific">Fusarium oxysporum Fo47</name>
    <dbReference type="NCBI Taxonomy" id="660027"/>
    <lineage>
        <taxon>Eukaryota</taxon>
        <taxon>Fungi</taxon>
        <taxon>Dikarya</taxon>
        <taxon>Ascomycota</taxon>
        <taxon>Pezizomycotina</taxon>
        <taxon>Sordariomycetes</taxon>
        <taxon>Hypocreomycetidae</taxon>
        <taxon>Hypocreales</taxon>
        <taxon>Nectriaceae</taxon>
        <taxon>Fusarium</taxon>
        <taxon>Fusarium oxysporum species complex</taxon>
    </lineage>
</organism>
<dbReference type="InterPro" id="IPR050703">
    <property type="entry name" value="Flavin_MAO"/>
</dbReference>
<keyword evidence="3 6" id="KW-0560">Oxidoreductase</keyword>
<dbReference type="Proteomes" id="UP000030766">
    <property type="component" value="Unassembled WGS sequence"/>
</dbReference>
<dbReference type="EC" id="1.4.3.-" evidence="6"/>
<feature type="domain" description="Amine oxidase" evidence="7">
    <location>
        <begin position="17"/>
        <end position="457"/>
    </location>
</feature>
<proteinExistence type="inferred from homology"/>
<evidence type="ECO:0000259" key="7">
    <source>
        <dbReference type="Pfam" id="PF01593"/>
    </source>
</evidence>
<dbReference type="GO" id="GO:0097621">
    <property type="term" value="F:monoamine oxidase activity"/>
    <property type="evidence" value="ECO:0007669"/>
    <property type="project" value="UniProtKB-EC"/>
</dbReference>
<evidence type="ECO:0000256" key="6">
    <source>
        <dbReference type="RuleBase" id="RU362067"/>
    </source>
</evidence>
<evidence type="ECO:0000313" key="8">
    <source>
        <dbReference type="EMBL" id="EWZ29056.1"/>
    </source>
</evidence>
<evidence type="ECO:0000256" key="3">
    <source>
        <dbReference type="ARBA" id="ARBA00023002"/>
    </source>
</evidence>
<dbReference type="Gene3D" id="1.10.405.10">
    <property type="entry name" value="Guanine Nucleotide Dissociation Inhibitor, domain 1"/>
    <property type="match status" value="1"/>
</dbReference>
<comment type="catalytic activity">
    <reaction evidence="4">
        <text>a secondary aliphatic amine + O2 + H2O = a primary amine + an aldehyde + H2O2</text>
        <dbReference type="Rhea" id="RHEA:26414"/>
        <dbReference type="ChEBI" id="CHEBI:15377"/>
        <dbReference type="ChEBI" id="CHEBI:15379"/>
        <dbReference type="ChEBI" id="CHEBI:16240"/>
        <dbReference type="ChEBI" id="CHEBI:17478"/>
        <dbReference type="ChEBI" id="CHEBI:58855"/>
        <dbReference type="ChEBI" id="CHEBI:65296"/>
        <dbReference type="EC" id="1.4.3.4"/>
    </reaction>
</comment>
<comment type="cofactor">
    <cofactor evidence="1 6">
        <name>FAD</name>
        <dbReference type="ChEBI" id="CHEBI:57692"/>
    </cofactor>
</comment>
<comment type="similarity">
    <text evidence="2 6">Belongs to the flavin monoamine oxidase family.</text>
</comment>
<dbReference type="InterPro" id="IPR002937">
    <property type="entry name" value="Amino_oxidase"/>
</dbReference>
<name>W9JB07_FUSOX</name>
<dbReference type="VEuPathDB" id="FungiDB:FOZG_17345"/>
<keyword evidence="6" id="KW-0285">Flavoprotein</keyword>
<dbReference type="Gene3D" id="3.90.660.10">
    <property type="match status" value="1"/>
</dbReference>
<evidence type="ECO:0000256" key="2">
    <source>
        <dbReference type="ARBA" id="ARBA00005995"/>
    </source>
</evidence>